<feature type="domain" description="Glycosyl hydrolase family 67 C-terminal" evidence="2">
    <location>
        <begin position="437"/>
        <end position="660"/>
    </location>
</feature>
<dbReference type="InterPro" id="IPR011395">
    <property type="entry name" value="Glyco_hydro_67_aGlcAse"/>
</dbReference>
<dbReference type="Pfam" id="PF07488">
    <property type="entry name" value="Glyco_hydro_67M"/>
    <property type="match status" value="1"/>
</dbReference>
<keyword evidence="5" id="KW-1185">Reference proteome</keyword>
<dbReference type="SUPFAM" id="SSF51445">
    <property type="entry name" value="(Trans)glycosidases"/>
    <property type="match status" value="1"/>
</dbReference>
<dbReference type="InterPro" id="IPR017853">
    <property type="entry name" value="GH"/>
</dbReference>
<proteinExistence type="predicted"/>
<accession>A0ABU6M6L7</accession>
<keyword evidence="1" id="KW-0378">Hydrolase</keyword>
<dbReference type="Gene3D" id="3.20.20.80">
    <property type="entry name" value="Glycosidases"/>
    <property type="match status" value="1"/>
</dbReference>
<dbReference type="InterPro" id="IPR011099">
    <property type="entry name" value="Glyco_hydro_67_C"/>
</dbReference>
<name>A0ABU6M6L7_9ACTN</name>
<sequence>MPLPVPVLPEGVDPAWLPPAAFRAIGGRRTLIRGSAPLVETVHGEVVQACRRFGGRVVRGAPDGGAYDLVLALGAEGPEPLGEEGFTCAREGGTTTVTASGGRGLLYGLFHVVRLGDDAFRGERAREVHRPALALRMLDHWDNVAVHPVMGQVERGYAGGSLFWRDGSARGELDRVRAYGRLLAACGINAVSVNNVNVHAAEARLLTDRIGEVADIAAALRPYGIRTHLSVSFAAPVTLGGLPTADPLDGAVRDWWAGATRRVYEAIPDFGGYVVKADSEGQPGPFAYGRSHAEGANLLAAALEPFGGTVHWRAFVYDHRQDWRDRTTDRARAAYDHFVPLDGEFAEQAVLQVKHGPMDFQVREPVSPLIGAMPRTRLAVELQATQEYTGQQRHVCWLGPMWSGVLRFRHEHDQSVGELARGGLVAVSNAGGDPFWTGHPLAQANLYTFGRLAWRPDAEPRAVLDEWIKLSFPDAPPQLADGLHAVLDGSWRTYEKYTAPLGVGFMVQPGHHYGPSVDGYEYSPWGTYHFADRDGIGVDRSVATGTGYAGQYAKPWAELYESPDTCPDELLLFFHHVPYGHVLKSGKTVIQHIYDTHFEGVEEVEEARSVWASLAGLVDPARHARVAERYEEQLRGAREWRDQVNSYFFRKSGVPDGRGRRIC</sequence>
<evidence type="ECO:0000256" key="1">
    <source>
        <dbReference type="ARBA" id="ARBA00022801"/>
    </source>
</evidence>
<dbReference type="Pfam" id="PF07477">
    <property type="entry name" value="Glyco_hydro_67C"/>
    <property type="match status" value="1"/>
</dbReference>
<dbReference type="InterPro" id="IPR011100">
    <property type="entry name" value="Glyco_hydro_67_cat"/>
</dbReference>
<evidence type="ECO:0000313" key="4">
    <source>
        <dbReference type="EMBL" id="MEC7057415.1"/>
    </source>
</evidence>
<evidence type="ECO:0000259" key="3">
    <source>
        <dbReference type="Pfam" id="PF07488"/>
    </source>
</evidence>
<feature type="domain" description="Glycosyl hydrolase family 67 catalytic" evidence="3">
    <location>
        <begin position="126"/>
        <end position="432"/>
    </location>
</feature>
<dbReference type="InterPro" id="IPR037054">
    <property type="entry name" value="A-glucoronidase_C_sf"/>
</dbReference>
<dbReference type="EMBL" id="JAYXNZ010000002">
    <property type="protein sequence ID" value="MEC7057415.1"/>
    <property type="molecule type" value="Genomic_DNA"/>
</dbReference>
<dbReference type="SUPFAM" id="SSF55545">
    <property type="entry name" value="beta-N-acetylhexosaminidase-like domain"/>
    <property type="match status" value="1"/>
</dbReference>
<dbReference type="PIRSF" id="PIRSF029900">
    <property type="entry name" value="Alpha-glucuronds"/>
    <property type="match status" value="1"/>
</dbReference>
<organism evidence="4 5">
    <name type="scientific">Streptomyces violaceochromogenes</name>
    <dbReference type="NCBI Taxonomy" id="67377"/>
    <lineage>
        <taxon>Bacteria</taxon>
        <taxon>Bacillati</taxon>
        <taxon>Actinomycetota</taxon>
        <taxon>Actinomycetes</taxon>
        <taxon>Kitasatosporales</taxon>
        <taxon>Streptomycetaceae</taxon>
        <taxon>Streptomyces</taxon>
    </lineage>
</organism>
<dbReference type="PANTHER" id="PTHR39207:SF1">
    <property type="entry name" value="ALPHA-GLUCURONIDASE A"/>
    <property type="match status" value="1"/>
</dbReference>
<gene>
    <name evidence="4" type="ORF">RFN57_34795</name>
</gene>
<dbReference type="RefSeq" id="WP_191845320.1">
    <property type="nucleotide sequence ID" value="NZ_BMUO01000001.1"/>
</dbReference>
<dbReference type="Gene3D" id="3.90.1330.10">
    <property type="entry name" value="Alpha-glucuronidase, C-terminal domain"/>
    <property type="match status" value="1"/>
</dbReference>
<protein>
    <submittedName>
        <fullName evidence="4">Alpha-glucuronidase</fullName>
    </submittedName>
</protein>
<dbReference type="InterPro" id="IPR029018">
    <property type="entry name" value="Hex-like_dom2"/>
</dbReference>
<evidence type="ECO:0000313" key="5">
    <source>
        <dbReference type="Proteomes" id="UP001353952"/>
    </source>
</evidence>
<evidence type="ECO:0000259" key="2">
    <source>
        <dbReference type="Pfam" id="PF07477"/>
    </source>
</evidence>
<reference evidence="4 5" key="1">
    <citation type="submission" date="2024-01" db="EMBL/GenBank/DDBJ databases">
        <title>Genome analysis.</title>
        <authorList>
            <person name="Zhang K."/>
        </authorList>
    </citation>
    <scope>NUCLEOTIDE SEQUENCE [LARGE SCALE GENOMIC DNA]</scope>
    <source>
        <strain evidence="4 5">CGMCC 4.1753</strain>
    </source>
</reference>
<dbReference type="Proteomes" id="UP001353952">
    <property type="component" value="Unassembled WGS sequence"/>
</dbReference>
<dbReference type="PANTHER" id="PTHR39207">
    <property type="entry name" value="ALPHA-GLUCURONIDASE A"/>
    <property type="match status" value="1"/>
</dbReference>
<comment type="caution">
    <text evidence="4">The sequence shown here is derived from an EMBL/GenBank/DDBJ whole genome shotgun (WGS) entry which is preliminary data.</text>
</comment>